<dbReference type="Proteomes" id="UP000729357">
    <property type="component" value="Unassembled WGS sequence"/>
</dbReference>
<feature type="domain" description="Cryptic loci regulator 2 N-terminal" evidence="1">
    <location>
        <begin position="80"/>
        <end position="135"/>
    </location>
</feature>
<gene>
    <name evidence="2" type="ORF">KCU98_g7301</name>
</gene>
<sequence length="151" mass="17338">MDGFGGFMSPDALRELRAEIAKKVANKEEILVPLHFLYWSDGKEDKVPGPNSKMTQQDPAEYLEVLSKKYSTDYDVNLVFTSLPPNYTVWKQNSPRSDIYLYGHPRGRFPSVDQFTYHVWSLLNKKVAECDCRLCEGNVRGRGKDKDKDKA</sequence>
<comment type="caution">
    <text evidence="2">The sequence shown here is derived from an EMBL/GenBank/DDBJ whole genome shotgun (WGS) entry which is preliminary data.</text>
</comment>
<organism evidence="2 3">
    <name type="scientific">Aureobasidium melanogenum</name>
    <name type="common">Aureobasidium pullulans var. melanogenum</name>
    <dbReference type="NCBI Taxonomy" id="46634"/>
    <lineage>
        <taxon>Eukaryota</taxon>
        <taxon>Fungi</taxon>
        <taxon>Dikarya</taxon>
        <taxon>Ascomycota</taxon>
        <taxon>Pezizomycotina</taxon>
        <taxon>Dothideomycetes</taxon>
        <taxon>Dothideomycetidae</taxon>
        <taxon>Dothideales</taxon>
        <taxon>Saccotheciaceae</taxon>
        <taxon>Aureobasidium</taxon>
    </lineage>
</organism>
<dbReference type="InterPro" id="IPR038986">
    <property type="entry name" value="Clr2"/>
</dbReference>
<protein>
    <recommendedName>
        <fullName evidence="1">Cryptic loci regulator 2 N-terminal domain-containing protein</fullName>
    </recommendedName>
</protein>
<dbReference type="GO" id="GO:0033553">
    <property type="term" value="C:rDNA heterochromatin"/>
    <property type="evidence" value="ECO:0007669"/>
    <property type="project" value="TreeGrafter"/>
</dbReference>
<evidence type="ECO:0000313" key="2">
    <source>
        <dbReference type="EMBL" id="KAG9981678.1"/>
    </source>
</evidence>
<proteinExistence type="predicted"/>
<reference evidence="2" key="2">
    <citation type="submission" date="2021-08" db="EMBL/GenBank/DDBJ databases">
        <authorList>
            <person name="Gostincar C."/>
            <person name="Sun X."/>
            <person name="Song Z."/>
            <person name="Gunde-Cimerman N."/>
        </authorList>
    </citation>
    <scope>NUCLEOTIDE SEQUENCE</scope>
    <source>
        <strain evidence="2">EXF-9298</strain>
    </source>
</reference>
<feature type="non-terminal residue" evidence="2">
    <location>
        <position position="1"/>
    </location>
</feature>
<reference evidence="2" key="1">
    <citation type="journal article" date="2021" name="J Fungi (Basel)">
        <title>Virulence traits and population genomics of the black yeast Aureobasidium melanogenum.</title>
        <authorList>
            <person name="Cernosa A."/>
            <person name="Sun X."/>
            <person name="Gostincar C."/>
            <person name="Fang C."/>
            <person name="Gunde-Cimerman N."/>
            <person name="Song Z."/>
        </authorList>
    </citation>
    <scope>NUCLEOTIDE SEQUENCE</scope>
    <source>
        <strain evidence="2">EXF-9298</strain>
    </source>
</reference>
<evidence type="ECO:0000313" key="3">
    <source>
        <dbReference type="Proteomes" id="UP000729357"/>
    </source>
</evidence>
<dbReference type="Pfam" id="PF16761">
    <property type="entry name" value="Clr2_transil"/>
    <property type="match status" value="1"/>
</dbReference>
<dbReference type="GO" id="GO:0030466">
    <property type="term" value="P:silent mating-type cassette heterochromatin formation"/>
    <property type="evidence" value="ECO:0007669"/>
    <property type="project" value="TreeGrafter"/>
</dbReference>
<dbReference type="EMBL" id="JAHFXS010000816">
    <property type="protein sequence ID" value="KAG9981678.1"/>
    <property type="molecule type" value="Genomic_DNA"/>
</dbReference>
<dbReference type="PANTHER" id="PTHR38046:SF1">
    <property type="entry name" value="CRYPTIC LOCI REGULATOR 2"/>
    <property type="match status" value="1"/>
</dbReference>
<name>A0A9P8FUM0_AURME</name>
<evidence type="ECO:0000259" key="1">
    <source>
        <dbReference type="Pfam" id="PF16761"/>
    </source>
</evidence>
<keyword evidence="3" id="KW-1185">Reference proteome</keyword>
<dbReference type="GO" id="GO:0070824">
    <property type="term" value="C:SHREC complex"/>
    <property type="evidence" value="ECO:0007669"/>
    <property type="project" value="InterPro"/>
</dbReference>
<accession>A0A9P8FUM0</accession>
<dbReference type="GO" id="GO:0031934">
    <property type="term" value="C:mating-type region heterochromatin"/>
    <property type="evidence" value="ECO:0007669"/>
    <property type="project" value="TreeGrafter"/>
</dbReference>
<dbReference type="InterPro" id="IPR031915">
    <property type="entry name" value="Clr2_N"/>
</dbReference>
<dbReference type="PANTHER" id="PTHR38046">
    <property type="entry name" value="CRYPTIC LOCI REGULATOR 2"/>
    <property type="match status" value="1"/>
</dbReference>
<dbReference type="AlphaFoldDB" id="A0A9P8FUM0"/>